<keyword evidence="2" id="KW-1185">Reference proteome</keyword>
<dbReference type="Pfam" id="PF19892">
    <property type="entry name" value="DUF6365"/>
    <property type="match status" value="1"/>
</dbReference>
<evidence type="ECO:0000313" key="2">
    <source>
        <dbReference type="Proteomes" id="UP000627166"/>
    </source>
</evidence>
<evidence type="ECO:0000313" key="1">
    <source>
        <dbReference type="EMBL" id="MBD8046876.1"/>
    </source>
</evidence>
<evidence type="ECO:0008006" key="3">
    <source>
        <dbReference type="Google" id="ProtNLM"/>
    </source>
</evidence>
<dbReference type="EMBL" id="JACSQB010000052">
    <property type="protein sequence ID" value="MBD8046876.1"/>
    <property type="molecule type" value="Genomic_DNA"/>
</dbReference>
<accession>A0ABR8YRK2</accession>
<organism evidence="1 2">
    <name type="scientific">Clostridium faecium</name>
    <dbReference type="NCBI Taxonomy" id="2762223"/>
    <lineage>
        <taxon>Bacteria</taxon>
        <taxon>Bacillati</taxon>
        <taxon>Bacillota</taxon>
        <taxon>Clostridia</taxon>
        <taxon>Eubacteriales</taxon>
        <taxon>Clostridiaceae</taxon>
        <taxon>Clostridium</taxon>
    </lineage>
</organism>
<dbReference type="InterPro" id="IPR045945">
    <property type="entry name" value="DUF6365"/>
</dbReference>
<reference evidence="1 2" key="1">
    <citation type="submission" date="2020-08" db="EMBL/GenBank/DDBJ databases">
        <title>A Genomic Blueprint of the Chicken Gut Microbiome.</title>
        <authorList>
            <person name="Gilroy R."/>
            <person name="Ravi A."/>
            <person name="Getino M."/>
            <person name="Pursley I."/>
            <person name="Horton D.L."/>
            <person name="Alikhan N.-F."/>
            <person name="Baker D."/>
            <person name="Gharbi K."/>
            <person name="Hall N."/>
            <person name="Watson M."/>
            <person name="Adriaenssens E.M."/>
            <person name="Foster-Nyarko E."/>
            <person name="Jarju S."/>
            <person name="Secka A."/>
            <person name="Antonio M."/>
            <person name="Oren A."/>
            <person name="Chaudhuri R."/>
            <person name="La Ragione R.M."/>
            <person name="Hildebrand F."/>
            <person name="Pallen M.J."/>
        </authorList>
    </citation>
    <scope>NUCLEOTIDE SEQUENCE [LARGE SCALE GENOMIC DNA]</scope>
    <source>
        <strain evidence="1 2">N37</strain>
    </source>
</reference>
<gene>
    <name evidence="1" type="ORF">H9637_07445</name>
</gene>
<comment type="caution">
    <text evidence="1">The sequence shown here is derived from an EMBL/GenBank/DDBJ whole genome shotgun (WGS) entry which is preliminary data.</text>
</comment>
<name>A0ABR8YRK2_9CLOT</name>
<protein>
    <recommendedName>
        <fullName evidence="3">Glycosyltransferase family 1 protein</fullName>
    </recommendedName>
</protein>
<dbReference type="Proteomes" id="UP000627166">
    <property type="component" value="Unassembled WGS sequence"/>
</dbReference>
<dbReference type="SUPFAM" id="SSF53756">
    <property type="entry name" value="UDP-Glycosyltransferase/glycogen phosphorylase"/>
    <property type="match status" value="1"/>
</dbReference>
<proteinExistence type="predicted"/>
<sequence length="320" mass="37158">MLVAEDLKIFSGKLGTFDNFDWTFKKRQMDTYGFPASIASKIDISQYGFKLIPCPIGNYLNHNEPNKYYYSLMEAPLQYNENAKSKYRKKLGLPENGAIILVTSATWQETYKHYPNVVDFINASNKCFEKVLEKISENSLIIYVGSKHLINIDLDKTNIKFINNIPPKTFDEYVLACDVFISRNITSTTLAKIAISGIPTLVLKNSLRINKDNQFDERFKLTNFVANAIKDCKEIYPYRMFPVGWFSFLEPILLNNPYMDIVVEEELFDINSILNKIDKLINNNKYREELRIKANEYRKGLDKLDKPEKILNCLMKRSTV</sequence>